<organism evidence="2 3">
    <name type="scientific">Brassica napus</name>
    <name type="common">Rape</name>
    <dbReference type="NCBI Taxonomy" id="3708"/>
    <lineage>
        <taxon>Eukaryota</taxon>
        <taxon>Viridiplantae</taxon>
        <taxon>Streptophyta</taxon>
        <taxon>Embryophyta</taxon>
        <taxon>Tracheophyta</taxon>
        <taxon>Spermatophyta</taxon>
        <taxon>Magnoliopsida</taxon>
        <taxon>eudicotyledons</taxon>
        <taxon>Gunneridae</taxon>
        <taxon>Pentapetalae</taxon>
        <taxon>rosids</taxon>
        <taxon>malvids</taxon>
        <taxon>Brassicales</taxon>
        <taxon>Brassicaceae</taxon>
        <taxon>Brassiceae</taxon>
        <taxon>Brassica</taxon>
    </lineage>
</organism>
<dbReference type="SUPFAM" id="SSF48403">
    <property type="entry name" value="Ankyrin repeat"/>
    <property type="match status" value="1"/>
</dbReference>
<evidence type="ECO:0000313" key="3">
    <source>
        <dbReference type="Proteomes" id="UP000824890"/>
    </source>
</evidence>
<protein>
    <submittedName>
        <fullName evidence="2">Uncharacterized protein</fullName>
    </submittedName>
</protein>
<comment type="caution">
    <text evidence="2">The sequence shown here is derived from an EMBL/GenBank/DDBJ whole genome shotgun (WGS) entry which is preliminary data.</text>
</comment>
<dbReference type="PROSITE" id="PS50088">
    <property type="entry name" value="ANK_REPEAT"/>
    <property type="match status" value="1"/>
</dbReference>
<sequence length="189" mass="21440">MEKLPSFGKAATMERQKSFRGGFLEKQKRFRVVMERQLSFIGERRKKTESPGKRGDSPLHIAARTENLGKVKVLIRGGCDGEELRELLSKQNFEGETPLYTAAENGHSAVGEKMLKYIPRSHLHTRWQVFSASDMSQVPVATEFKFLVVTVLVVVKWSGALEWSIHGYWSGAFTSDRELLFHCLVSLSH</sequence>
<keyword evidence="1" id="KW-0040">ANK repeat</keyword>
<dbReference type="Proteomes" id="UP000824890">
    <property type="component" value="Unassembled WGS sequence"/>
</dbReference>
<evidence type="ECO:0000313" key="2">
    <source>
        <dbReference type="EMBL" id="KAH0892216.1"/>
    </source>
</evidence>
<dbReference type="InterPro" id="IPR002110">
    <property type="entry name" value="Ankyrin_rpt"/>
</dbReference>
<name>A0ABQ8AIA5_BRANA</name>
<proteinExistence type="predicted"/>
<dbReference type="PROSITE" id="PS50297">
    <property type="entry name" value="ANK_REP_REGION"/>
    <property type="match status" value="1"/>
</dbReference>
<feature type="repeat" description="ANK" evidence="1">
    <location>
        <begin position="54"/>
        <end position="86"/>
    </location>
</feature>
<dbReference type="Gene3D" id="1.25.40.20">
    <property type="entry name" value="Ankyrin repeat-containing domain"/>
    <property type="match status" value="1"/>
</dbReference>
<dbReference type="Pfam" id="PF12796">
    <property type="entry name" value="Ank_2"/>
    <property type="match status" value="1"/>
</dbReference>
<accession>A0ABQ8AIA5</accession>
<reference evidence="2 3" key="1">
    <citation type="submission" date="2021-05" db="EMBL/GenBank/DDBJ databases">
        <title>Genome Assembly of Synthetic Allotetraploid Brassica napus Reveals Homoeologous Exchanges between Subgenomes.</title>
        <authorList>
            <person name="Davis J.T."/>
        </authorList>
    </citation>
    <scope>NUCLEOTIDE SEQUENCE [LARGE SCALE GENOMIC DNA]</scope>
    <source>
        <strain evidence="3">cv. Da-Ae</strain>
        <tissue evidence="2">Seedling</tissue>
    </source>
</reference>
<dbReference type="InterPro" id="IPR036770">
    <property type="entry name" value="Ankyrin_rpt-contain_sf"/>
</dbReference>
<keyword evidence="3" id="KW-1185">Reference proteome</keyword>
<evidence type="ECO:0000256" key="1">
    <source>
        <dbReference type="PROSITE-ProRule" id="PRU00023"/>
    </source>
</evidence>
<dbReference type="EMBL" id="JAGKQM010000013">
    <property type="protein sequence ID" value="KAH0892216.1"/>
    <property type="molecule type" value="Genomic_DNA"/>
</dbReference>
<gene>
    <name evidence="2" type="ORF">HID58_054645</name>
</gene>
<dbReference type="SMART" id="SM00248">
    <property type="entry name" value="ANK"/>
    <property type="match status" value="2"/>
</dbReference>